<dbReference type="OrthoDB" id="9804993at2"/>
<dbReference type="InterPro" id="IPR010662">
    <property type="entry name" value="RBBP9/YdeN"/>
</dbReference>
<protein>
    <submittedName>
        <fullName evidence="1">Alpha/beta hydrolase</fullName>
    </submittedName>
</protein>
<dbReference type="Proteomes" id="UP000248627">
    <property type="component" value="Unassembled WGS sequence"/>
</dbReference>
<dbReference type="EMBL" id="POTX01000025">
    <property type="protein sequence ID" value="PZF99328.1"/>
    <property type="molecule type" value="Genomic_DNA"/>
</dbReference>
<dbReference type="Pfam" id="PF06821">
    <property type="entry name" value="Ser_hydrolase"/>
    <property type="match status" value="1"/>
</dbReference>
<dbReference type="GO" id="GO:0016787">
    <property type="term" value="F:hydrolase activity"/>
    <property type="evidence" value="ECO:0007669"/>
    <property type="project" value="UniProtKB-KW"/>
</dbReference>
<evidence type="ECO:0000313" key="1">
    <source>
        <dbReference type="EMBL" id="PZF99328.1"/>
    </source>
</evidence>
<keyword evidence="2" id="KW-1185">Reference proteome</keyword>
<gene>
    <name evidence="1" type="ORF">C1I93_06150</name>
</gene>
<sequence length="201" mass="21744">MPRRSPVASVLGVTRYLVVPGRGVPLPDHWSRRWVSSDPKYRWAPEPPGPPFVVTERVAALHAAISADSEPVILVAHSAGCLTVAVWASQHVGPVRAALLVTPPYLDPDWTAEPDETVDVFIGHVPREPLPFRSILVASRNDPHATFAQFEAYARDWGSELFDAGAVGHLDSKTGFGPWPDGQRLVRSLTVPPSHDGSAGT</sequence>
<reference evidence="1 2" key="1">
    <citation type="submission" date="2018-01" db="EMBL/GenBank/DDBJ databases">
        <title>Draft genome sequence of Jishengella endophytica.</title>
        <authorList>
            <person name="Sahin N."/>
            <person name="Ay H."/>
            <person name="Saygin H."/>
        </authorList>
    </citation>
    <scope>NUCLEOTIDE SEQUENCE [LARGE SCALE GENOMIC DNA]</scope>
    <source>
        <strain evidence="1 2">DSM 45430</strain>
    </source>
</reference>
<dbReference type="AlphaFoldDB" id="A0A2W2D6H8"/>
<organism evidence="1 2">
    <name type="scientific">Micromonospora endophytica</name>
    <dbReference type="NCBI Taxonomy" id="515350"/>
    <lineage>
        <taxon>Bacteria</taxon>
        <taxon>Bacillati</taxon>
        <taxon>Actinomycetota</taxon>
        <taxon>Actinomycetes</taxon>
        <taxon>Micromonosporales</taxon>
        <taxon>Micromonosporaceae</taxon>
        <taxon>Micromonospora</taxon>
    </lineage>
</organism>
<evidence type="ECO:0000313" key="2">
    <source>
        <dbReference type="Proteomes" id="UP000248627"/>
    </source>
</evidence>
<comment type="caution">
    <text evidence="1">The sequence shown here is derived from an EMBL/GenBank/DDBJ whole genome shotgun (WGS) entry which is preliminary data.</text>
</comment>
<name>A0A2W2D6H8_9ACTN</name>
<proteinExistence type="predicted"/>
<dbReference type="Gene3D" id="3.40.50.1820">
    <property type="entry name" value="alpha/beta hydrolase"/>
    <property type="match status" value="1"/>
</dbReference>
<dbReference type="SUPFAM" id="SSF53474">
    <property type="entry name" value="alpha/beta-Hydrolases"/>
    <property type="match status" value="1"/>
</dbReference>
<accession>A0A2W2D6H8</accession>
<dbReference type="InterPro" id="IPR029058">
    <property type="entry name" value="AB_hydrolase_fold"/>
</dbReference>
<keyword evidence="1" id="KW-0378">Hydrolase</keyword>